<dbReference type="Pfam" id="PF00316">
    <property type="entry name" value="FBPase"/>
    <property type="match status" value="1"/>
</dbReference>
<dbReference type="EC" id="3.1.3.11" evidence="3"/>
<feature type="domain" description="Fructose-1-6-bisphosphatase class 1 C-terminal" evidence="12">
    <location>
        <begin position="347"/>
        <end position="402"/>
    </location>
</feature>
<dbReference type="GO" id="GO:0006002">
    <property type="term" value="P:fructose 6-phosphate metabolic process"/>
    <property type="evidence" value="ECO:0007669"/>
    <property type="project" value="TreeGrafter"/>
</dbReference>
<dbReference type="GO" id="GO:0005829">
    <property type="term" value="C:cytosol"/>
    <property type="evidence" value="ECO:0007669"/>
    <property type="project" value="TreeGrafter"/>
</dbReference>
<dbReference type="GO" id="GO:0030388">
    <property type="term" value="P:fructose 1,6-bisphosphate metabolic process"/>
    <property type="evidence" value="ECO:0007669"/>
    <property type="project" value="TreeGrafter"/>
</dbReference>
<feature type="compositionally biased region" description="Polar residues" evidence="10">
    <location>
        <begin position="279"/>
        <end position="295"/>
    </location>
</feature>
<keyword evidence="4" id="KW-0963">Cytoplasm</keyword>
<name>A0A3S9PWS1_9ACTO</name>
<organism evidence="13 14">
    <name type="scientific">Flaviflexus ciconiae</name>
    <dbReference type="NCBI Taxonomy" id="2496867"/>
    <lineage>
        <taxon>Bacteria</taxon>
        <taxon>Bacillati</taxon>
        <taxon>Actinomycetota</taxon>
        <taxon>Actinomycetes</taxon>
        <taxon>Actinomycetales</taxon>
        <taxon>Actinomycetaceae</taxon>
        <taxon>Flaviflexus</taxon>
    </lineage>
</organism>
<evidence type="ECO:0000256" key="4">
    <source>
        <dbReference type="ARBA" id="ARBA00022490"/>
    </source>
</evidence>
<keyword evidence="7 9" id="KW-0119">Carbohydrate metabolism</keyword>
<dbReference type="Proteomes" id="UP000280344">
    <property type="component" value="Chromosome"/>
</dbReference>
<dbReference type="InterPro" id="IPR033391">
    <property type="entry name" value="FBPase_N"/>
</dbReference>
<reference evidence="13 14" key="1">
    <citation type="submission" date="2018-12" db="EMBL/GenBank/DDBJ databases">
        <title>Complete genome sequence of Flaviflexus sp. H23T48.</title>
        <authorList>
            <person name="Bae J.-W."/>
            <person name="Lee J.-Y."/>
        </authorList>
    </citation>
    <scope>NUCLEOTIDE SEQUENCE [LARGE SCALE GENOMIC DNA]</scope>
    <source>
        <strain evidence="13 14">H23T48</strain>
    </source>
</reference>
<evidence type="ECO:0000313" key="13">
    <source>
        <dbReference type="EMBL" id="AZQ76830.1"/>
    </source>
</evidence>
<dbReference type="GO" id="GO:0005986">
    <property type="term" value="P:sucrose biosynthetic process"/>
    <property type="evidence" value="ECO:0007669"/>
    <property type="project" value="TreeGrafter"/>
</dbReference>
<dbReference type="Pfam" id="PF18913">
    <property type="entry name" value="FBPase_C"/>
    <property type="match status" value="1"/>
</dbReference>
<evidence type="ECO:0000256" key="3">
    <source>
        <dbReference type="ARBA" id="ARBA00013093"/>
    </source>
</evidence>
<feature type="region of interest" description="Disordered" evidence="10">
    <location>
        <begin position="269"/>
        <end position="345"/>
    </location>
</feature>
<keyword evidence="6 9" id="KW-0378">Hydrolase</keyword>
<gene>
    <name evidence="13" type="ORF">EJ997_05200</name>
</gene>
<evidence type="ECO:0000259" key="11">
    <source>
        <dbReference type="Pfam" id="PF00316"/>
    </source>
</evidence>
<dbReference type="SUPFAM" id="SSF56655">
    <property type="entry name" value="Carbohydrate phosphatase"/>
    <property type="match status" value="2"/>
</dbReference>
<dbReference type="InterPro" id="IPR044015">
    <property type="entry name" value="FBPase_C_dom"/>
</dbReference>
<comment type="pathway">
    <text evidence="8">Carbohydrate biosynthesis.</text>
</comment>
<feature type="domain" description="Fructose-1-6-bisphosphatase class I N-terminal" evidence="11">
    <location>
        <begin position="17"/>
        <end position="197"/>
    </location>
</feature>
<evidence type="ECO:0000256" key="7">
    <source>
        <dbReference type="ARBA" id="ARBA00023277"/>
    </source>
</evidence>
<dbReference type="PANTHER" id="PTHR11556">
    <property type="entry name" value="FRUCTOSE-1,6-BISPHOSPHATASE-RELATED"/>
    <property type="match status" value="1"/>
</dbReference>
<evidence type="ECO:0000256" key="6">
    <source>
        <dbReference type="ARBA" id="ARBA00022801"/>
    </source>
</evidence>
<comment type="catalytic activity">
    <reaction evidence="1">
        <text>beta-D-fructose 1,6-bisphosphate + H2O = beta-D-fructose 6-phosphate + phosphate</text>
        <dbReference type="Rhea" id="RHEA:11064"/>
        <dbReference type="ChEBI" id="CHEBI:15377"/>
        <dbReference type="ChEBI" id="CHEBI:32966"/>
        <dbReference type="ChEBI" id="CHEBI:43474"/>
        <dbReference type="ChEBI" id="CHEBI:57634"/>
        <dbReference type="EC" id="3.1.3.11"/>
    </reaction>
</comment>
<dbReference type="Gene3D" id="3.40.190.80">
    <property type="match status" value="2"/>
</dbReference>
<dbReference type="GO" id="GO:0006000">
    <property type="term" value="P:fructose metabolic process"/>
    <property type="evidence" value="ECO:0007669"/>
    <property type="project" value="TreeGrafter"/>
</dbReference>
<dbReference type="GO" id="GO:0042132">
    <property type="term" value="F:fructose 1,6-bisphosphate 1-phosphatase activity"/>
    <property type="evidence" value="ECO:0007669"/>
    <property type="project" value="UniProtKB-EC"/>
</dbReference>
<dbReference type="KEGG" id="flh:EJ997_05200"/>
<proteinExistence type="inferred from homology"/>
<protein>
    <recommendedName>
        <fullName evidence="3">fructose-bisphosphatase</fullName>
        <ecNumber evidence="3">3.1.3.11</ecNumber>
    </recommendedName>
</protein>
<keyword evidence="14" id="KW-1185">Reference proteome</keyword>
<evidence type="ECO:0000256" key="8">
    <source>
        <dbReference type="ARBA" id="ARBA00024331"/>
    </source>
</evidence>
<evidence type="ECO:0000259" key="12">
    <source>
        <dbReference type="Pfam" id="PF18913"/>
    </source>
</evidence>
<feature type="compositionally biased region" description="Low complexity" evidence="10">
    <location>
        <begin position="308"/>
        <end position="322"/>
    </location>
</feature>
<dbReference type="Gene3D" id="3.30.540.10">
    <property type="entry name" value="Fructose-1,6-Bisphosphatase, subunit A, domain 1"/>
    <property type="match status" value="1"/>
</dbReference>
<dbReference type="GO" id="GO:0019253">
    <property type="term" value="P:reductive pentose-phosphate cycle"/>
    <property type="evidence" value="ECO:0007669"/>
    <property type="project" value="UniProtKB-KW"/>
</dbReference>
<evidence type="ECO:0000256" key="2">
    <source>
        <dbReference type="ARBA" id="ARBA00010941"/>
    </source>
</evidence>
<evidence type="ECO:0000313" key="14">
    <source>
        <dbReference type="Proteomes" id="UP000280344"/>
    </source>
</evidence>
<dbReference type="PANTHER" id="PTHR11556:SF35">
    <property type="entry name" value="SEDOHEPTULOSE-1,7-BISPHOSPHATASE, CHLOROPLASTIC"/>
    <property type="match status" value="1"/>
</dbReference>
<evidence type="ECO:0000256" key="9">
    <source>
        <dbReference type="RuleBase" id="RU000508"/>
    </source>
</evidence>
<evidence type="ECO:0000256" key="5">
    <source>
        <dbReference type="ARBA" id="ARBA00022567"/>
    </source>
</evidence>
<sequence>MRRALSLTQYLLQTGDNTDNAYAHVLSPVAIALKVLSATISRGSLILPGRTPDQVRDGVDQRWHADETDRTLQEAAVKTILTHGASGDRLAAVSFSHEEEIHQVCDGPDARYLLAVDALHRPTSLIENQPIGLTFSIIERSKEGGPVTEGEFLRSGHDILCAGLALFGPATILLVSTGEGVDAFTLDREVGNFVLTSADMTLPSGSDVLAIDLSHADTWSPAVRRYVDERIRSSQTGEGRPAIMRWNNSAVLGAFRAIMNGGIFLLPRLAPREPGPKDNPSSQSVQHSADSQGDQGSHELESAESMPDVADAGASEGSADSQATKDSAPHRWSQSVRNPLGTPEEGVPLIHTAGPIAMLIEQAGGAATNGGSRIADLVPQSLHERVPIMLGATGDVFLIERYADEYEKGYATEVEYPLFHNRTLFIQGT</sequence>
<dbReference type="PRINTS" id="PR00115">
    <property type="entry name" value="F16BPHPHTASE"/>
</dbReference>
<evidence type="ECO:0000256" key="10">
    <source>
        <dbReference type="SAM" id="MobiDB-lite"/>
    </source>
</evidence>
<evidence type="ECO:0000256" key="1">
    <source>
        <dbReference type="ARBA" id="ARBA00001273"/>
    </source>
</evidence>
<dbReference type="OrthoDB" id="9806756at2"/>
<accession>A0A3S9PWS1</accession>
<comment type="similarity">
    <text evidence="2 9">Belongs to the FBPase class 1 family.</text>
</comment>
<keyword evidence="5" id="KW-0113">Calvin cycle</keyword>
<dbReference type="InterPro" id="IPR028343">
    <property type="entry name" value="FBPtase"/>
</dbReference>
<dbReference type="InterPro" id="IPR000146">
    <property type="entry name" value="FBPase_class-1"/>
</dbReference>
<dbReference type="GO" id="GO:0006094">
    <property type="term" value="P:gluconeogenesis"/>
    <property type="evidence" value="ECO:0007669"/>
    <property type="project" value="TreeGrafter"/>
</dbReference>
<dbReference type="AlphaFoldDB" id="A0A3S9PWS1"/>
<dbReference type="EMBL" id="CP034593">
    <property type="protein sequence ID" value="AZQ76830.1"/>
    <property type="molecule type" value="Genomic_DNA"/>
</dbReference>
<dbReference type="RefSeq" id="WP_126703636.1">
    <property type="nucleotide sequence ID" value="NZ_CP034593.1"/>
</dbReference>